<evidence type="ECO:0000256" key="2">
    <source>
        <dbReference type="ARBA" id="ARBA00022692"/>
    </source>
</evidence>
<protein>
    <recommendedName>
        <fullName evidence="7">Rhodopsin domain-containing protein</fullName>
    </recommendedName>
</protein>
<organism evidence="8 9">
    <name type="scientific">Diaporthe australafricana</name>
    <dbReference type="NCBI Taxonomy" id="127596"/>
    <lineage>
        <taxon>Eukaryota</taxon>
        <taxon>Fungi</taxon>
        <taxon>Dikarya</taxon>
        <taxon>Ascomycota</taxon>
        <taxon>Pezizomycotina</taxon>
        <taxon>Sordariomycetes</taxon>
        <taxon>Sordariomycetidae</taxon>
        <taxon>Diaporthales</taxon>
        <taxon>Diaporthaceae</taxon>
        <taxon>Diaporthe</taxon>
    </lineage>
</organism>
<evidence type="ECO:0000259" key="7">
    <source>
        <dbReference type="Pfam" id="PF20684"/>
    </source>
</evidence>
<dbReference type="PANTHER" id="PTHR33048">
    <property type="entry name" value="PTH11-LIKE INTEGRAL MEMBRANE PROTEIN (AFU_ORTHOLOGUE AFUA_5G11245)"/>
    <property type="match status" value="1"/>
</dbReference>
<sequence length="352" mass="39017">MASSSDVANQDKGPMLLALWWTEAGVATVVVGLRFYTRYFMRGIVIEDWLMLLALVSFYAALACSSVLVHYGLGRHEASLTTAEVAQVAKWDWIPQPFSIMNLAFVKLSISFLLLRIIGPQARWSKWFLYVNMVLFTTTMIVASILTFVQCDPPRALWEEVPGAKCWDASIQAGFATFGGAYSAFMDFALALLPLTILRGLTMSMKKKIALAVLLGAGILSGIFGIVKTTLSNTLAIRSDISWQIVPLYGWAGAEAFINIVCGTLPTLKPLYDRVIHKKPLGTRIGQYEHYDTENLTDNSKPGTNRDIFHTKSNDSLDMSNAVLAYPGTRVDQDLERFVHETMSKAVTRALQ</sequence>
<keyword evidence="3 6" id="KW-1133">Transmembrane helix</keyword>
<feature type="transmembrane region" description="Helical" evidence="6">
    <location>
        <begin position="248"/>
        <end position="268"/>
    </location>
</feature>
<feature type="transmembrane region" description="Helical" evidence="6">
    <location>
        <begin position="169"/>
        <end position="197"/>
    </location>
</feature>
<evidence type="ECO:0000313" key="8">
    <source>
        <dbReference type="EMBL" id="KAL1877878.1"/>
    </source>
</evidence>
<dbReference type="InterPro" id="IPR052337">
    <property type="entry name" value="SAT4-like"/>
</dbReference>
<dbReference type="InterPro" id="IPR049326">
    <property type="entry name" value="Rhodopsin_dom_fungi"/>
</dbReference>
<comment type="similarity">
    <text evidence="5">Belongs to the SAT4 family.</text>
</comment>
<keyword evidence="4 6" id="KW-0472">Membrane</keyword>
<dbReference type="EMBL" id="JAWRVE010000013">
    <property type="protein sequence ID" value="KAL1877878.1"/>
    <property type="molecule type" value="Genomic_DNA"/>
</dbReference>
<feature type="transmembrane region" description="Helical" evidence="6">
    <location>
        <begin position="209"/>
        <end position="228"/>
    </location>
</feature>
<name>A0ABR3XPL6_9PEZI</name>
<comment type="caution">
    <text evidence="8">The sequence shown here is derived from an EMBL/GenBank/DDBJ whole genome shotgun (WGS) entry which is preliminary data.</text>
</comment>
<evidence type="ECO:0000256" key="3">
    <source>
        <dbReference type="ARBA" id="ARBA00022989"/>
    </source>
</evidence>
<evidence type="ECO:0000313" key="9">
    <source>
        <dbReference type="Proteomes" id="UP001583177"/>
    </source>
</evidence>
<feature type="transmembrane region" description="Helical" evidence="6">
    <location>
        <begin position="18"/>
        <end position="37"/>
    </location>
</feature>
<reference evidence="8 9" key="1">
    <citation type="journal article" date="2024" name="IMA Fungus">
        <title>IMA Genome - F19 : A genome assembly and annotation guide to empower mycologists, including annotated draft genome sequences of Ceratocystis pirilliformis, Diaporthe australafricana, Fusarium ophioides, Paecilomyces lecythidis, and Sporothrix stenoceras.</title>
        <authorList>
            <person name="Aylward J."/>
            <person name="Wilson A.M."/>
            <person name="Visagie C.M."/>
            <person name="Spraker J."/>
            <person name="Barnes I."/>
            <person name="Buitendag C."/>
            <person name="Ceriani C."/>
            <person name="Del Mar Angel L."/>
            <person name="du Plessis D."/>
            <person name="Fuchs T."/>
            <person name="Gasser K."/>
            <person name="Kramer D."/>
            <person name="Li W."/>
            <person name="Munsamy K."/>
            <person name="Piso A."/>
            <person name="Price J.L."/>
            <person name="Sonnekus B."/>
            <person name="Thomas C."/>
            <person name="van der Nest A."/>
            <person name="van Dijk A."/>
            <person name="van Heerden A."/>
            <person name="van Vuuren N."/>
            <person name="Yilmaz N."/>
            <person name="Duong T.A."/>
            <person name="van der Merwe N.A."/>
            <person name="Wingfield M.J."/>
            <person name="Wingfield B.D."/>
        </authorList>
    </citation>
    <scope>NUCLEOTIDE SEQUENCE [LARGE SCALE GENOMIC DNA]</scope>
    <source>
        <strain evidence="8 9">CMW 18300</strain>
    </source>
</reference>
<feature type="transmembrane region" description="Helical" evidence="6">
    <location>
        <begin position="127"/>
        <end position="149"/>
    </location>
</feature>
<evidence type="ECO:0000256" key="5">
    <source>
        <dbReference type="ARBA" id="ARBA00038359"/>
    </source>
</evidence>
<feature type="transmembrane region" description="Helical" evidence="6">
    <location>
        <begin position="93"/>
        <end position="115"/>
    </location>
</feature>
<keyword evidence="9" id="KW-1185">Reference proteome</keyword>
<evidence type="ECO:0000256" key="4">
    <source>
        <dbReference type="ARBA" id="ARBA00023136"/>
    </source>
</evidence>
<feature type="transmembrane region" description="Helical" evidence="6">
    <location>
        <begin position="49"/>
        <end position="73"/>
    </location>
</feature>
<feature type="domain" description="Rhodopsin" evidence="7">
    <location>
        <begin position="33"/>
        <end position="273"/>
    </location>
</feature>
<comment type="subcellular location">
    <subcellularLocation>
        <location evidence="1">Membrane</location>
        <topology evidence="1">Multi-pass membrane protein</topology>
    </subcellularLocation>
</comment>
<evidence type="ECO:0000256" key="1">
    <source>
        <dbReference type="ARBA" id="ARBA00004141"/>
    </source>
</evidence>
<accession>A0ABR3XPL6</accession>
<gene>
    <name evidence="8" type="ORF">Daus18300_002231</name>
</gene>
<proteinExistence type="inferred from homology"/>
<evidence type="ECO:0000256" key="6">
    <source>
        <dbReference type="SAM" id="Phobius"/>
    </source>
</evidence>
<dbReference type="Pfam" id="PF20684">
    <property type="entry name" value="Fung_rhodopsin"/>
    <property type="match status" value="1"/>
</dbReference>
<keyword evidence="2 6" id="KW-0812">Transmembrane</keyword>
<dbReference type="Proteomes" id="UP001583177">
    <property type="component" value="Unassembled WGS sequence"/>
</dbReference>
<dbReference type="PANTHER" id="PTHR33048:SF47">
    <property type="entry name" value="INTEGRAL MEMBRANE PROTEIN-RELATED"/>
    <property type="match status" value="1"/>
</dbReference>